<dbReference type="PIRSF" id="PIRSF000193">
    <property type="entry name" value="Pyrrol-5-carb_rd"/>
    <property type="match status" value="1"/>
</dbReference>
<dbReference type="AlphaFoldDB" id="A0A2U2RPF1"/>
<dbReference type="InterPro" id="IPR000304">
    <property type="entry name" value="Pyrroline-COOH_reductase"/>
</dbReference>
<proteinExistence type="inferred from homology"/>
<comment type="catalytic activity">
    <reaction evidence="5">
        <text>L-proline + NADP(+) = (S)-1-pyrroline-5-carboxylate + NADPH + 2 H(+)</text>
        <dbReference type="Rhea" id="RHEA:14109"/>
        <dbReference type="ChEBI" id="CHEBI:15378"/>
        <dbReference type="ChEBI" id="CHEBI:17388"/>
        <dbReference type="ChEBI" id="CHEBI:57783"/>
        <dbReference type="ChEBI" id="CHEBI:58349"/>
        <dbReference type="ChEBI" id="CHEBI:60039"/>
        <dbReference type="EC" id="1.5.1.2"/>
    </reaction>
</comment>
<protein>
    <recommendedName>
        <fullName evidence="5 6">Pyrroline-5-carboxylate reductase</fullName>
        <shortName evidence="5">P5C reductase</shortName>
        <shortName evidence="5">P5CR</shortName>
        <ecNumber evidence="5 6">1.5.1.2</ecNumber>
    </recommendedName>
    <alternativeName>
        <fullName evidence="5">PCA reductase</fullName>
    </alternativeName>
</protein>
<feature type="domain" description="Pyrroline-5-carboxylate reductase dimerisation" evidence="9">
    <location>
        <begin position="175"/>
        <end position="279"/>
    </location>
</feature>
<reference evidence="10 11" key="1">
    <citation type="submission" date="2018-05" db="EMBL/GenBank/DDBJ databases">
        <title>Brachybacterium sp. M1HQ-2T, whole genome shotgun sequence.</title>
        <authorList>
            <person name="Tuo L."/>
        </authorList>
    </citation>
    <scope>NUCLEOTIDE SEQUENCE [LARGE SCALE GENOMIC DNA]</scope>
    <source>
        <strain evidence="10 11">M1HQ-2</strain>
    </source>
</reference>
<dbReference type="Gene3D" id="1.10.3730.10">
    <property type="entry name" value="ProC C-terminal domain-like"/>
    <property type="match status" value="1"/>
</dbReference>
<evidence type="ECO:0000256" key="2">
    <source>
        <dbReference type="ARBA" id="ARBA00022857"/>
    </source>
</evidence>
<evidence type="ECO:0000256" key="7">
    <source>
        <dbReference type="PIRSR" id="PIRSR000193-1"/>
    </source>
</evidence>
<dbReference type="OrthoDB" id="9805754at2"/>
<keyword evidence="2 5" id="KW-0521">NADP</keyword>
<dbReference type="PANTHER" id="PTHR11645">
    <property type="entry name" value="PYRROLINE-5-CARBOXYLATE REDUCTASE"/>
    <property type="match status" value="1"/>
</dbReference>
<evidence type="ECO:0000259" key="9">
    <source>
        <dbReference type="Pfam" id="PF14748"/>
    </source>
</evidence>
<dbReference type="HAMAP" id="MF_01925">
    <property type="entry name" value="P5C_reductase"/>
    <property type="match status" value="1"/>
</dbReference>
<dbReference type="NCBIfam" id="TIGR00112">
    <property type="entry name" value="proC"/>
    <property type="match status" value="1"/>
</dbReference>
<evidence type="ECO:0000313" key="11">
    <source>
        <dbReference type="Proteomes" id="UP000245590"/>
    </source>
</evidence>
<dbReference type="InterPro" id="IPR008927">
    <property type="entry name" value="6-PGluconate_DH-like_C_sf"/>
</dbReference>
<dbReference type="EMBL" id="QFKX01000001">
    <property type="protein sequence ID" value="PWH07736.1"/>
    <property type="molecule type" value="Genomic_DNA"/>
</dbReference>
<feature type="binding site" evidence="7">
    <location>
        <begin position="24"/>
        <end position="29"/>
    </location>
    <ligand>
        <name>NADP(+)</name>
        <dbReference type="ChEBI" id="CHEBI:58349"/>
    </ligand>
</feature>
<gene>
    <name evidence="5 10" type="primary">proC</name>
    <name evidence="10" type="ORF">DEO23_03740</name>
</gene>
<dbReference type="InterPro" id="IPR036291">
    <property type="entry name" value="NAD(P)-bd_dom_sf"/>
</dbReference>
<evidence type="ECO:0000256" key="1">
    <source>
        <dbReference type="ARBA" id="ARBA00005525"/>
    </source>
</evidence>
<keyword evidence="11" id="KW-1185">Reference proteome</keyword>
<dbReference type="Gene3D" id="3.40.50.720">
    <property type="entry name" value="NAD(P)-binding Rossmann-like Domain"/>
    <property type="match status" value="1"/>
</dbReference>
<dbReference type="SUPFAM" id="SSF48179">
    <property type="entry name" value="6-phosphogluconate dehydrogenase C-terminal domain-like"/>
    <property type="match status" value="1"/>
</dbReference>
<keyword evidence="5" id="KW-0641">Proline biosynthesis</keyword>
<keyword evidence="5" id="KW-0028">Amino-acid biosynthesis</keyword>
<comment type="pathway">
    <text evidence="5">Amino-acid biosynthesis; L-proline biosynthesis; L-proline from L-glutamate 5-semialdehyde: step 1/1.</text>
</comment>
<organism evidence="10 11">
    <name type="scientific">Brachybacterium endophyticum</name>
    <dbReference type="NCBI Taxonomy" id="2182385"/>
    <lineage>
        <taxon>Bacteria</taxon>
        <taxon>Bacillati</taxon>
        <taxon>Actinomycetota</taxon>
        <taxon>Actinomycetes</taxon>
        <taxon>Micrococcales</taxon>
        <taxon>Dermabacteraceae</taxon>
        <taxon>Brachybacterium</taxon>
    </lineage>
</organism>
<comment type="function">
    <text evidence="4 5">Catalyzes the reduction of 1-pyrroline-5-carboxylate (PCA) to L-proline.</text>
</comment>
<comment type="catalytic activity">
    <reaction evidence="5">
        <text>L-proline + NAD(+) = (S)-1-pyrroline-5-carboxylate + NADH + 2 H(+)</text>
        <dbReference type="Rhea" id="RHEA:14105"/>
        <dbReference type="ChEBI" id="CHEBI:15378"/>
        <dbReference type="ChEBI" id="CHEBI:17388"/>
        <dbReference type="ChEBI" id="CHEBI:57540"/>
        <dbReference type="ChEBI" id="CHEBI:57945"/>
        <dbReference type="ChEBI" id="CHEBI:60039"/>
        <dbReference type="EC" id="1.5.1.2"/>
    </reaction>
</comment>
<name>A0A2U2RPF1_9MICO</name>
<keyword evidence="5" id="KW-0963">Cytoplasm</keyword>
<dbReference type="InterPro" id="IPR029036">
    <property type="entry name" value="P5CR_dimer"/>
</dbReference>
<comment type="subcellular location">
    <subcellularLocation>
        <location evidence="5">Cytoplasm</location>
    </subcellularLocation>
</comment>
<dbReference type="RefSeq" id="WP_109274623.1">
    <property type="nucleotide sequence ID" value="NZ_QFKX01000001.1"/>
</dbReference>
<evidence type="ECO:0000256" key="6">
    <source>
        <dbReference type="NCBIfam" id="TIGR00112"/>
    </source>
</evidence>
<accession>A0A2U2RPF1</accession>
<dbReference type="Pfam" id="PF14748">
    <property type="entry name" value="P5CR_dimer"/>
    <property type="match status" value="1"/>
</dbReference>
<dbReference type="PANTHER" id="PTHR11645:SF0">
    <property type="entry name" value="PYRROLINE-5-CARBOXYLATE REDUCTASE 3"/>
    <property type="match status" value="1"/>
</dbReference>
<sequence>MNDTTTNETSSSAPDLADVRVTVLGAGNMGGAFVRAMLSAGVTAQNLRIVNSSEESSQRAAEELGASAGTPEDLSGADVIVLGVKPYQLESVLPTVREALQEDTVVVCIAAGTTLDSLAEPLGGHPQVLRAMPNTPMAIGEGVTHLMASPDASEASKDLARALLSAAGIVVDLPEDKGHAMIGAAGSASAFVFTVVDAMIDEAVRQGLPRPEATRVILQTVKGASMLLQETGDHPAVARGKVMSPGGTTAEGIAALEEAGIRPALAAAMNAAAQKSRAMSGE</sequence>
<comment type="similarity">
    <text evidence="1 5">Belongs to the pyrroline-5-carboxylate reductase family.</text>
</comment>
<comment type="caution">
    <text evidence="10">The sequence shown here is derived from an EMBL/GenBank/DDBJ whole genome shotgun (WGS) entry which is preliminary data.</text>
</comment>
<dbReference type="Pfam" id="PF03807">
    <property type="entry name" value="F420_oxidored"/>
    <property type="match status" value="1"/>
</dbReference>
<evidence type="ECO:0000256" key="3">
    <source>
        <dbReference type="ARBA" id="ARBA00023002"/>
    </source>
</evidence>
<dbReference type="UniPathway" id="UPA00098">
    <property type="reaction ID" value="UER00361"/>
</dbReference>
<dbReference type="GO" id="GO:0004735">
    <property type="term" value="F:pyrroline-5-carboxylate reductase activity"/>
    <property type="evidence" value="ECO:0007669"/>
    <property type="project" value="UniProtKB-UniRule"/>
</dbReference>
<dbReference type="EC" id="1.5.1.2" evidence="5 6"/>
<evidence type="ECO:0000256" key="5">
    <source>
        <dbReference type="HAMAP-Rule" id="MF_01925"/>
    </source>
</evidence>
<evidence type="ECO:0000256" key="4">
    <source>
        <dbReference type="ARBA" id="ARBA00058118"/>
    </source>
</evidence>
<evidence type="ECO:0000259" key="8">
    <source>
        <dbReference type="Pfam" id="PF03807"/>
    </source>
</evidence>
<dbReference type="InterPro" id="IPR028939">
    <property type="entry name" value="P5C_Rdtase_cat_N"/>
</dbReference>
<dbReference type="SUPFAM" id="SSF51735">
    <property type="entry name" value="NAD(P)-binding Rossmann-fold domains"/>
    <property type="match status" value="1"/>
</dbReference>
<dbReference type="GO" id="GO:0005737">
    <property type="term" value="C:cytoplasm"/>
    <property type="evidence" value="ECO:0007669"/>
    <property type="project" value="UniProtKB-SubCell"/>
</dbReference>
<dbReference type="GO" id="GO:0055129">
    <property type="term" value="P:L-proline biosynthetic process"/>
    <property type="evidence" value="ECO:0007669"/>
    <property type="project" value="UniProtKB-UniRule"/>
</dbReference>
<keyword evidence="3 5" id="KW-0560">Oxidoreductase</keyword>
<evidence type="ECO:0000313" key="10">
    <source>
        <dbReference type="EMBL" id="PWH07736.1"/>
    </source>
</evidence>
<feature type="domain" description="Pyrroline-5-carboxylate reductase catalytic N-terminal" evidence="8">
    <location>
        <begin position="20"/>
        <end position="112"/>
    </location>
</feature>
<dbReference type="FunFam" id="1.10.3730.10:FF:000001">
    <property type="entry name" value="Pyrroline-5-carboxylate reductase"/>
    <property type="match status" value="1"/>
</dbReference>
<dbReference type="Proteomes" id="UP000245590">
    <property type="component" value="Unassembled WGS sequence"/>
</dbReference>